<dbReference type="PANTHER" id="PTHR22730:SF4">
    <property type="entry name" value="PROMININ-1-A-LIKE"/>
    <property type="match status" value="1"/>
</dbReference>
<dbReference type="GO" id="GO:0031528">
    <property type="term" value="C:microvillus membrane"/>
    <property type="evidence" value="ECO:0007669"/>
    <property type="project" value="UniProtKB-SubCell"/>
</dbReference>
<feature type="transmembrane region" description="Helical" evidence="7">
    <location>
        <begin position="704"/>
        <end position="724"/>
    </location>
</feature>
<name>A0AAV7QKB9_PLEWA</name>
<dbReference type="PANTHER" id="PTHR22730">
    <property type="entry name" value="PROMININ PROM PROTEIN"/>
    <property type="match status" value="1"/>
</dbReference>
<dbReference type="GO" id="GO:0009986">
    <property type="term" value="C:cell surface"/>
    <property type="evidence" value="ECO:0007669"/>
    <property type="project" value="TreeGrafter"/>
</dbReference>
<gene>
    <name evidence="8" type="ORF">NDU88_007278</name>
</gene>
<dbReference type="Proteomes" id="UP001066276">
    <property type="component" value="Chromosome 6"/>
</dbReference>
<dbReference type="GO" id="GO:0015485">
    <property type="term" value="F:cholesterol binding"/>
    <property type="evidence" value="ECO:0007669"/>
    <property type="project" value="TreeGrafter"/>
</dbReference>
<feature type="transmembrane region" description="Helical" evidence="7">
    <location>
        <begin position="80"/>
        <end position="102"/>
    </location>
</feature>
<keyword evidence="3 7" id="KW-0812">Transmembrane</keyword>
<evidence type="ECO:0000256" key="6">
    <source>
        <dbReference type="ARBA" id="ARBA00023180"/>
    </source>
</evidence>
<feature type="transmembrane region" description="Helical" evidence="7">
    <location>
        <begin position="397"/>
        <end position="422"/>
    </location>
</feature>
<comment type="caution">
    <text evidence="8">The sequence shown here is derived from an EMBL/GenBank/DDBJ whole genome shotgun (WGS) entry which is preliminary data.</text>
</comment>
<feature type="transmembrane region" description="Helical" evidence="7">
    <location>
        <begin position="350"/>
        <end position="376"/>
    </location>
</feature>
<evidence type="ECO:0000256" key="2">
    <source>
        <dbReference type="ARBA" id="ARBA00006058"/>
    </source>
</evidence>
<keyword evidence="5 7" id="KW-0472">Membrane</keyword>
<reference evidence="8" key="1">
    <citation type="journal article" date="2022" name="bioRxiv">
        <title>Sequencing and chromosome-scale assembly of the giantPleurodeles waltlgenome.</title>
        <authorList>
            <person name="Brown T."/>
            <person name="Elewa A."/>
            <person name="Iarovenko S."/>
            <person name="Subramanian E."/>
            <person name="Araus A.J."/>
            <person name="Petzold A."/>
            <person name="Susuki M."/>
            <person name="Suzuki K.-i.T."/>
            <person name="Hayashi T."/>
            <person name="Toyoda A."/>
            <person name="Oliveira C."/>
            <person name="Osipova E."/>
            <person name="Leigh N.D."/>
            <person name="Simon A."/>
            <person name="Yun M.H."/>
        </authorList>
    </citation>
    <scope>NUCLEOTIDE SEQUENCE</scope>
    <source>
        <strain evidence="8">20211129_DDA</strain>
        <tissue evidence="8">Liver</tissue>
    </source>
</reference>
<evidence type="ECO:0000256" key="3">
    <source>
        <dbReference type="ARBA" id="ARBA00022692"/>
    </source>
</evidence>
<evidence type="ECO:0000256" key="5">
    <source>
        <dbReference type="ARBA" id="ARBA00023136"/>
    </source>
</evidence>
<evidence type="ECO:0000256" key="4">
    <source>
        <dbReference type="ARBA" id="ARBA00022989"/>
    </source>
</evidence>
<sequence>MRPTSTDFLIPFIQSNFKKYEIKEILWYEAGYLACVIIGILFIILLPLVGLFFCCCRCCGKCGGKMYQKQTKNMKCKRNYHYCAVFLVTTIILAGNICMFISNGNMGNAVNKTYYSFNDTVNNVNIFLTSVQKEIDYIINASNLPVTKANDSVNNIGPLLGGQILAEIGKKAYPTIDNVTSMANVMYASAVLLVSVNNSFNDLHGTQQSLSTDLSNLRTRVQATLSSPSCTGCGSLNAGDLAFDANFNTIPDFSSQYKLLADLNDTDIPSILQKAKNSLASIPEQVKNQTSTTVSDVHRQLQDIKKELQNIDKDLSFTDSITNFTSTLTKVATILFENKSKVEEYDYIRWSVGVALSCIVLLIVLCNVFGLLLGPIGLKSNVDPTKRSCASNSGGDFFMAGAGFSFIFSWLLMIVALLLFLIGGNSYTIICKPWNNQQLFKVIDTPGLIPGFNLSEMLGLKNTSLNVTTLYNECQKNQPLWSVLQLDGTVPLEKYLNISEYENNINSSFNKLNISLDPITFLTDQQKVVLKNISNSGIDTLNFTDIQNQMQKNVTKTNFAAFASALKALADSNSDLTVKQNLNNQADELLRIDNKTKSSLQPQIPVMKKAITNLQATTKQIPGSVSSTLSTVNSAQIFFDTQAAQVISRESRKFMDTIMGYFKSYIHWANTTLRYNAARCGPVGEAANSTYVMACDYIVDTLNAFWFSLGWCTIFLLPSIILTVKLAKYYRRMKSADVYEGNGLEMTTNSQQFLIPRAAAKT</sequence>
<evidence type="ECO:0000256" key="7">
    <source>
        <dbReference type="SAM" id="Phobius"/>
    </source>
</evidence>
<keyword evidence="9" id="KW-1185">Reference proteome</keyword>
<dbReference type="Pfam" id="PF05478">
    <property type="entry name" value="Prominin"/>
    <property type="match status" value="1"/>
</dbReference>
<dbReference type="AlphaFoldDB" id="A0AAV7QKB9"/>
<evidence type="ECO:0000256" key="1">
    <source>
        <dbReference type="ARBA" id="ARBA00004475"/>
    </source>
</evidence>
<dbReference type="InterPro" id="IPR008795">
    <property type="entry name" value="Prominin"/>
</dbReference>
<keyword evidence="4 7" id="KW-1133">Transmembrane helix</keyword>
<comment type="subcellular location">
    <subcellularLocation>
        <location evidence="1">Cell projection</location>
        <location evidence="1">Microvillus membrane</location>
        <topology evidence="1">Multi-pass membrane protein</topology>
    </subcellularLocation>
</comment>
<keyword evidence="6" id="KW-0325">Glycoprotein</keyword>
<comment type="similarity">
    <text evidence="2">Belongs to the prominin family.</text>
</comment>
<feature type="transmembrane region" description="Helical" evidence="7">
    <location>
        <begin position="30"/>
        <end position="59"/>
    </location>
</feature>
<dbReference type="EMBL" id="JANPWB010000010">
    <property type="protein sequence ID" value="KAJ1140941.1"/>
    <property type="molecule type" value="Genomic_DNA"/>
</dbReference>
<dbReference type="GO" id="GO:0016324">
    <property type="term" value="C:apical plasma membrane"/>
    <property type="evidence" value="ECO:0007669"/>
    <property type="project" value="TreeGrafter"/>
</dbReference>
<dbReference type="GO" id="GO:0071914">
    <property type="term" value="C:prominosome"/>
    <property type="evidence" value="ECO:0007669"/>
    <property type="project" value="TreeGrafter"/>
</dbReference>
<proteinExistence type="inferred from homology"/>
<protein>
    <submittedName>
        <fullName evidence="8">Uncharacterized protein</fullName>
    </submittedName>
</protein>
<evidence type="ECO:0000313" key="8">
    <source>
        <dbReference type="EMBL" id="KAJ1140941.1"/>
    </source>
</evidence>
<evidence type="ECO:0000313" key="9">
    <source>
        <dbReference type="Proteomes" id="UP001066276"/>
    </source>
</evidence>
<dbReference type="GO" id="GO:0005929">
    <property type="term" value="C:cilium"/>
    <property type="evidence" value="ECO:0007669"/>
    <property type="project" value="TreeGrafter"/>
</dbReference>
<organism evidence="8 9">
    <name type="scientific">Pleurodeles waltl</name>
    <name type="common">Iberian ribbed newt</name>
    <dbReference type="NCBI Taxonomy" id="8319"/>
    <lineage>
        <taxon>Eukaryota</taxon>
        <taxon>Metazoa</taxon>
        <taxon>Chordata</taxon>
        <taxon>Craniata</taxon>
        <taxon>Vertebrata</taxon>
        <taxon>Euteleostomi</taxon>
        <taxon>Amphibia</taxon>
        <taxon>Batrachia</taxon>
        <taxon>Caudata</taxon>
        <taxon>Salamandroidea</taxon>
        <taxon>Salamandridae</taxon>
        <taxon>Pleurodelinae</taxon>
        <taxon>Pleurodeles</taxon>
    </lineage>
</organism>
<accession>A0AAV7QKB9</accession>